<proteinExistence type="predicted"/>
<dbReference type="NCBIfam" id="TIGR00410">
    <property type="entry name" value="lacE"/>
    <property type="match status" value="1"/>
</dbReference>
<dbReference type="Proteomes" id="UP000295515">
    <property type="component" value="Unassembled WGS sequence"/>
</dbReference>
<evidence type="ECO:0000256" key="3">
    <source>
        <dbReference type="ARBA" id="ARBA00022475"/>
    </source>
</evidence>
<comment type="function">
    <text evidence="8">The phosphoenolpyruvate-dependent sugar phosphotransferase system (PTS), a major carbohydrate active -transport system, catalyzes the phosphorylation of incoming sugar substrates concomitant with their translocation across the cell membrane.</text>
</comment>
<feature type="transmembrane region" description="Helical" evidence="9">
    <location>
        <begin position="275"/>
        <end position="297"/>
    </location>
</feature>
<evidence type="ECO:0000256" key="8">
    <source>
        <dbReference type="PIRNR" id="PIRNR006351"/>
    </source>
</evidence>
<feature type="transmembrane region" description="Helical" evidence="9">
    <location>
        <begin position="384"/>
        <end position="404"/>
    </location>
</feature>
<dbReference type="RefSeq" id="WP_132226389.1">
    <property type="nucleotide sequence ID" value="NZ_JANKBF010000004.1"/>
</dbReference>
<dbReference type="GO" id="GO:0009401">
    <property type="term" value="P:phosphoenolpyruvate-dependent sugar phosphotransferase system"/>
    <property type="evidence" value="ECO:0007669"/>
    <property type="project" value="InterPro"/>
</dbReference>
<comment type="caution">
    <text evidence="11">The sequence shown here is derived from an EMBL/GenBank/DDBJ whole genome shotgun (WGS) entry which is preliminary data.</text>
</comment>
<keyword evidence="3 8" id="KW-1003">Cell membrane</keyword>
<sequence>MNFFTSFLEQKLVPVMNKISNQRHLGAIRDGLIATIPMTIVGAIALLLATLPWPVSYAAFIADNPKISNVLILIFNMTLGLLSIYVSFGIGKKLAESYGLDSLSGGLIATLSFLTTIGFTTLDEGAFLATSYLGGEGMFTAIITSLFAVEIMHLCDRYNLKIKMPDSVPKNVGSSFDSLIPISISVVIIAIVVHFFGFDINKVISTVITPILSSSSDSVFSPIIYVVLTGLMWFVGIHPAVLAAIMSPVWTVNATANMEMTAAGLAATHTGVQPFIFTFLWIGGGGGTLALCLFMCFSKSKSLKSLGRLALVPSFFNINEPLLFGLPIVLNPILIVPFIMAPLICTFITYFAFTSGIVTGMAYPLAAPWNFPSFFAGPICTGDLTGLFLVIVNMIVMGLVYYPFFKIYEKKTLADEGFVEGKE</sequence>
<name>A0A4R3YZ81_9FIRM</name>
<dbReference type="GeneID" id="98915776"/>
<evidence type="ECO:0000259" key="10">
    <source>
        <dbReference type="PROSITE" id="PS51105"/>
    </source>
</evidence>
<evidence type="ECO:0000256" key="6">
    <source>
        <dbReference type="ARBA" id="ARBA00022989"/>
    </source>
</evidence>
<feature type="transmembrane region" description="Helical" evidence="9">
    <location>
        <begin position="176"/>
        <end position="198"/>
    </location>
</feature>
<comment type="subcellular location">
    <subcellularLocation>
        <location evidence="1">Cell membrane</location>
        <topology evidence="1">Multi-pass membrane protein</topology>
    </subcellularLocation>
</comment>
<evidence type="ECO:0000256" key="7">
    <source>
        <dbReference type="ARBA" id="ARBA00023136"/>
    </source>
</evidence>
<feature type="domain" description="PTS EIIC type-3" evidence="10">
    <location>
        <begin position="8"/>
        <end position="404"/>
    </location>
</feature>
<evidence type="ECO:0000256" key="2">
    <source>
        <dbReference type="ARBA" id="ARBA00022448"/>
    </source>
</evidence>
<evidence type="ECO:0000256" key="9">
    <source>
        <dbReference type="SAM" id="Phobius"/>
    </source>
</evidence>
<evidence type="ECO:0000256" key="4">
    <source>
        <dbReference type="ARBA" id="ARBA00022597"/>
    </source>
</evidence>
<dbReference type="PANTHER" id="PTHR33989:SF11">
    <property type="entry name" value="LICHENAN PERMEASE IIC COMPONENT"/>
    <property type="match status" value="1"/>
</dbReference>
<dbReference type="PANTHER" id="PTHR33989">
    <property type="match status" value="1"/>
</dbReference>
<evidence type="ECO:0000313" key="11">
    <source>
        <dbReference type="EMBL" id="TCV97872.1"/>
    </source>
</evidence>
<dbReference type="GO" id="GO:1901264">
    <property type="term" value="P:carbohydrate derivative transport"/>
    <property type="evidence" value="ECO:0007669"/>
    <property type="project" value="TreeGrafter"/>
</dbReference>
<keyword evidence="5 9" id="KW-0812">Transmembrane</keyword>
<dbReference type="AlphaFoldDB" id="A0A4R3YZ81"/>
<keyword evidence="6 9" id="KW-1133">Transmembrane helix</keyword>
<keyword evidence="7 8" id="KW-0472">Membrane</keyword>
<reference evidence="11 12" key="1">
    <citation type="submission" date="2019-03" db="EMBL/GenBank/DDBJ databases">
        <title>Genomic Encyclopedia of Type Strains, Phase IV (KMG-IV): sequencing the most valuable type-strain genomes for metagenomic binning, comparative biology and taxonomic classification.</title>
        <authorList>
            <person name="Goeker M."/>
        </authorList>
    </citation>
    <scope>NUCLEOTIDE SEQUENCE [LARGE SCALE GENOMIC DNA]</scope>
    <source>
        <strain evidence="11 12">DSM 29487</strain>
    </source>
</reference>
<keyword evidence="12" id="KW-1185">Reference proteome</keyword>
<evidence type="ECO:0000256" key="5">
    <source>
        <dbReference type="ARBA" id="ARBA00022692"/>
    </source>
</evidence>
<dbReference type="Pfam" id="PF02378">
    <property type="entry name" value="PTS_EIIC"/>
    <property type="match status" value="1"/>
</dbReference>
<gene>
    <name evidence="11" type="ORF">EDD60_11438</name>
</gene>
<dbReference type="PIRSF" id="PIRSF006351">
    <property type="entry name" value="PTS_EIIC-Cellobiose"/>
    <property type="match status" value="1"/>
</dbReference>
<accession>A0A4R3YZ81</accession>
<dbReference type="InterPro" id="IPR004501">
    <property type="entry name" value="PTS_EIIC_3"/>
</dbReference>
<dbReference type="InterPro" id="IPR003352">
    <property type="entry name" value="PTS_EIIC"/>
</dbReference>
<protein>
    <recommendedName>
        <fullName evidence="8">Permease IIC component</fullName>
    </recommendedName>
</protein>
<dbReference type="EMBL" id="SMCQ01000014">
    <property type="protein sequence ID" value="TCV97872.1"/>
    <property type="molecule type" value="Genomic_DNA"/>
</dbReference>
<evidence type="ECO:0000313" key="12">
    <source>
        <dbReference type="Proteomes" id="UP000295515"/>
    </source>
</evidence>
<feature type="transmembrane region" description="Helical" evidence="9">
    <location>
        <begin position="335"/>
        <end position="363"/>
    </location>
</feature>
<dbReference type="InterPro" id="IPR051088">
    <property type="entry name" value="PTS_Sugar-EIIC/EIIB"/>
</dbReference>
<feature type="transmembrane region" description="Helical" evidence="9">
    <location>
        <begin position="67"/>
        <end position="86"/>
    </location>
</feature>
<dbReference type="GO" id="GO:0005886">
    <property type="term" value="C:plasma membrane"/>
    <property type="evidence" value="ECO:0007669"/>
    <property type="project" value="UniProtKB-SubCell"/>
</dbReference>
<feature type="transmembrane region" description="Helical" evidence="9">
    <location>
        <begin position="98"/>
        <end position="117"/>
    </location>
</feature>
<dbReference type="PROSITE" id="PS51105">
    <property type="entry name" value="PTS_EIIC_TYPE_3"/>
    <property type="match status" value="1"/>
</dbReference>
<dbReference type="GO" id="GO:0008982">
    <property type="term" value="F:protein-N(PI)-phosphohistidine-sugar phosphotransferase activity"/>
    <property type="evidence" value="ECO:0007669"/>
    <property type="project" value="UniProtKB-UniRule"/>
</dbReference>
<keyword evidence="2 8" id="KW-0813">Transport</keyword>
<keyword evidence="4 8" id="KW-0762">Sugar transport</keyword>
<feature type="transmembrane region" description="Helical" evidence="9">
    <location>
        <begin position="218"/>
        <end position="237"/>
    </location>
</feature>
<feature type="transmembrane region" description="Helical" evidence="9">
    <location>
        <begin position="137"/>
        <end position="155"/>
    </location>
</feature>
<evidence type="ECO:0000256" key="1">
    <source>
        <dbReference type="ARBA" id="ARBA00004651"/>
    </source>
</evidence>
<dbReference type="InterPro" id="IPR004796">
    <property type="entry name" value="PTS_IIC_cello"/>
</dbReference>
<feature type="transmembrane region" description="Helical" evidence="9">
    <location>
        <begin position="32"/>
        <end position="55"/>
    </location>
</feature>
<organism evidence="11 12">
    <name type="scientific">Longibaculum muris</name>
    <dbReference type="NCBI Taxonomy" id="1796628"/>
    <lineage>
        <taxon>Bacteria</taxon>
        <taxon>Bacillati</taxon>
        <taxon>Bacillota</taxon>
        <taxon>Erysipelotrichia</taxon>
        <taxon>Erysipelotrichales</taxon>
        <taxon>Coprobacillaceae</taxon>
        <taxon>Longibaculum</taxon>
    </lineage>
</organism>